<sequence>MPGRLFALLVGIDDSRPPVPRLSGGCRNDVEAVARLLADRVPAADLDVAVLLDADATRDRMIDAFRAHLGRAGADDVALFWFSGHGSQELAPQEFWPVEPDHLDETLVCHDSRDEGVLDCCHSGSGTRAPDDGGVTVRRAPTDRRVRPLSTLLGAPAVGAAGADASGSGWLAVAQGRHVLLAACRSDETAKEVLAGGHRRGAMPVALERAVRESAQLASYRAVMASASSAVRAAVSHQNPQLEYTRAEDVDRRRDRWRAHASAIVAGRRRRAPGFARDGPADDRVGHAGRGRRAAPAAAARRPRGVRAVRAGRRPRRDGRADRAGAARRRALGGGHAGRPAAVARARAARPDELVLPVAAGAVAGTDRVLLHLHGIVGDTRGMVANSFADGVAGAYGAVLAFDYENLHTRIDETALMLQERLTAVGLGPGHGKTLDVVAHSMGGLVARWMIEHLDGARIVSHLVTLGAPNDGSPWPRVQDWAFTALTFRPEALASAFWPAGTPPAWRSSRRARITPSTIWRRGPTGCGSCSTPRIRTCRTRWWWAIAR</sequence>
<protein>
    <recommendedName>
        <fullName evidence="6">DUF676 domain-containing protein</fullName>
    </recommendedName>
</protein>
<dbReference type="PANTHER" id="PTHR48104:SF30">
    <property type="entry name" value="METACASPASE-1"/>
    <property type="match status" value="1"/>
</dbReference>
<dbReference type="AlphaFoldDB" id="A0A511D3X9"/>
<dbReference type="GO" id="GO:0005737">
    <property type="term" value="C:cytoplasm"/>
    <property type="evidence" value="ECO:0007669"/>
    <property type="project" value="TreeGrafter"/>
</dbReference>
<organism evidence="4 5">
    <name type="scientific">Pseudonocardia asaccharolytica DSM 44247 = NBRC 16224</name>
    <dbReference type="NCBI Taxonomy" id="1123024"/>
    <lineage>
        <taxon>Bacteria</taxon>
        <taxon>Bacillati</taxon>
        <taxon>Actinomycetota</taxon>
        <taxon>Actinomycetes</taxon>
        <taxon>Pseudonocardiales</taxon>
        <taxon>Pseudonocardiaceae</taxon>
        <taxon>Pseudonocardia</taxon>
    </lineage>
</organism>
<dbReference type="STRING" id="1123024.GCA_000423625_01418"/>
<dbReference type="Gene3D" id="3.40.50.1820">
    <property type="entry name" value="alpha/beta hydrolase"/>
    <property type="match status" value="1"/>
</dbReference>
<feature type="compositionally biased region" description="Basic residues" evidence="1">
    <location>
        <begin position="301"/>
        <end position="317"/>
    </location>
</feature>
<dbReference type="SUPFAM" id="SSF53474">
    <property type="entry name" value="alpha/beta-Hydrolases"/>
    <property type="match status" value="1"/>
</dbReference>
<dbReference type="PANTHER" id="PTHR48104">
    <property type="entry name" value="METACASPASE-4"/>
    <property type="match status" value="1"/>
</dbReference>
<dbReference type="Pfam" id="PF00656">
    <property type="entry name" value="Peptidase_C14"/>
    <property type="match status" value="1"/>
</dbReference>
<evidence type="ECO:0000256" key="1">
    <source>
        <dbReference type="SAM" id="MobiDB-lite"/>
    </source>
</evidence>
<dbReference type="InterPro" id="IPR055803">
    <property type="entry name" value="DUF7379"/>
</dbReference>
<dbReference type="GO" id="GO:0006508">
    <property type="term" value="P:proteolysis"/>
    <property type="evidence" value="ECO:0007669"/>
    <property type="project" value="InterPro"/>
</dbReference>
<dbReference type="Proteomes" id="UP000321328">
    <property type="component" value="Unassembled WGS sequence"/>
</dbReference>
<dbReference type="GO" id="GO:0004197">
    <property type="term" value="F:cysteine-type endopeptidase activity"/>
    <property type="evidence" value="ECO:0007669"/>
    <property type="project" value="InterPro"/>
</dbReference>
<name>A0A511D3X9_9PSEU</name>
<gene>
    <name evidence="4" type="ORF">PA7_33220</name>
</gene>
<dbReference type="Gene3D" id="3.40.50.1460">
    <property type="match status" value="2"/>
</dbReference>
<evidence type="ECO:0000313" key="5">
    <source>
        <dbReference type="Proteomes" id="UP000321328"/>
    </source>
</evidence>
<feature type="region of interest" description="Disordered" evidence="1">
    <location>
        <begin position="270"/>
        <end position="344"/>
    </location>
</feature>
<dbReference type="EMBL" id="BJVI01000038">
    <property type="protein sequence ID" value="GEL19485.1"/>
    <property type="molecule type" value="Genomic_DNA"/>
</dbReference>
<reference evidence="4 5" key="1">
    <citation type="submission" date="2019-07" db="EMBL/GenBank/DDBJ databases">
        <title>Whole genome shotgun sequence of Pseudonocardia asaccharolytica NBRC 16224.</title>
        <authorList>
            <person name="Hosoyama A."/>
            <person name="Uohara A."/>
            <person name="Ohji S."/>
            <person name="Ichikawa N."/>
        </authorList>
    </citation>
    <scope>NUCLEOTIDE SEQUENCE [LARGE SCALE GENOMIC DNA]</scope>
    <source>
        <strain evidence="4 5">NBRC 16224</strain>
    </source>
</reference>
<dbReference type="OrthoDB" id="8871309at2"/>
<evidence type="ECO:0000259" key="2">
    <source>
        <dbReference type="Pfam" id="PF00656"/>
    </source>
</evidence>
<feature type="domain" description="DUF7379" evidence="3">
    <location>
        <begin position="370"/>
        <end position="481"/>
    </location>
</feature>
<keyword evidence="5" id="KW-1185">Reference proteome</keyword>
<dbReference type="InterPro" id="IPR011600">
    <property type="entry name" value="Pept_C14_caspase"/>
</dbReference>
<evidence type="ECO:0000259" key="3">
    <source>
        <dbReference type="Pfam" id="PF24096"/>
    </source>
</evidence>
<accession>A0A511D3X9</accession>
<dbReference type="InterPro" id="IPR029058">
    <property type="entry name" value="AB_hydrolase_fold"/>
</dbReference>
<feature type="domain" description="Peptidase C14 caspase" evidence="2">
    <location>
        <begin position="7"/>
        <end position="245"/>
    </location>
</feature>
<dbReference type="Pfam" id="PF24096">
    <property type="entry name" value="DUF7379"/>
    <property type="match status" value="1"/>
</dbReference>
<dbReference type="InterPro" id="IPR050452">
    <property type="entry name" value="Metacaspase"/>
</dbReference>
<comment type="caution">
    <text evidence="4">The sequence shown here is derived from an EMBL/GenBank/DDBJ whole genome shotgun (WGS) entry which is preliminary data.</text>
</comment>
<evidence type="ECO:0000313" key="4">
    <source>
        <dbReference type="EMBL" id="GEL19485.1"/>
    </source>
</evidence>
<evidence type="ECO:0008006" key="6">
    <source>
        <dbReference type="Google" id="ProtNLM"/>
    </source>
</evidence>
<dbReference type="RefSeq" id="WP_028929441.1">
    <property type="nucleotide sequence ID" value="NZ_AUII01000004.1"/>
</dbReference>
<proteinExistence type="predicted"/>